<organism evidence="2 3">
    <name type="scientific">Roseivirga seohaensis subsp. aquiponti</name>
    <dbReference type="NCBI Taxonomy" id="1566026"/>
    <lineage>
        <taxon>Bacteria</taxon>
        <taxon>Pseudomonadati</taxon>
        <taxon>Bacteroidota</taxon>
        <taxon>Cytophagia</taxon>
        <taxon>Cytophagales</taxon>
        <taxon>Roseivirgaceae</taxon>
        <taxon>Roseivirga</taxon>
    </lineage>
</organism>
<dbReference type="AlphaFoldDB" id="A0A0L8AIH9"/>
<name>A0A0L8AIH9_9BACT</name>
<keyword evidence="1" id="KW-0732">Signal</keyword>
<sequence>MLKSISILFLAIVMAACGTAPEKKVMIILVDGVPTDLLESVDTPILDQIAAQGGYTHAYQGGGKEEYTQTPTISAPGYMNMITGVWGNKHNVWGNSVRNPNYNYWNIFRTVKTVNPEMTTAIFSSWEDNRTKLVGEGKAEAGNFMFDYSFDGFELDTVAFPHTADRSFMFNIDENVSKGTADYVLTDAPNLSWVYLEFTDDMGHMYGDSPQMIEAVKGMDNQVGRIWAAIQQREREFNEEWMIVITTDHGRTESNGKGHGGQSERERTTWIVTNQNNLNKRFENNPPVVDVAASALRFLGIEAPEQIKEEMDGIPFIGDISIMNAKAKKEGNELIVSWEVADASGGVEIYQSSTNNFAKGGKDEYSLLGKADVKNGQFKTDFVFPVGTTKLLLKAPHNWTNVWVIVE</sequence>
<dbReference type="PANTHER" id="PTHR10151:SF120">
    <property type="entry name" value="BIS(5'-ADENOSYL)-TRIPHOSPHATASE"/>
    <property type="match status" value="1"/>
</dbReference>
<dbReference type="InterPro" id="IPR017850">
    <property type="entry name" value="Alkaline_phosphatase_core_sf"/>
</dbReference>
<proteinExistence type="predicted"/>
<dbReference type="SUPFAM" id="SSF53649">
    <property type="entry name" value="Alkaline phosphatase-like"/>
    <property type="match status" value="1"/>
</dbReference>
<dbReference type="Pfam" id="PF01663">
    <property type="entry name" value="Phosphodiest"/>
    <property type="match status" value="1"/>
</dbReference>
<comment type="caution">
    <text evidence="2">The sequence shown here is derived from an EMBL/GenBank/DDBJ whole genome shotgun (WGS) entry which is preliminary data.</text>
</comment>
<gene>
    <name evidence="2" type="ORF">OB69_14660</name>
</gene>
<keyword evidence="3" id="KW-1185">Reference proteome</keyword>
<evidence type="ECO:0000313" key="3">
    <source>
        <dbReference type="Proteomes" id="UP000036908"/>
    </source>
</evidence>
<dbReference type="OrthoDB" id="279982at2"/>
<protein>
    <submittedName>
        <fullName evidence="2">Nucleotide pyrophosphatase</fullName>
    </submittedName>
</protein>
<dbReference type="RefSeq" id="WP_053224495.1">
    <property type="nucleotide sequence ID" value="NZ_JSVA01000017.1"/>
</dbReference>
<evidence type="ECO:0000313" key="2">
    <source>
        <dbReference type="EMBL" id="KOF01975.1"/>
    </source>
</evidence>
<dbReference type="GO" id="GO:0016787">
    <property type="term" value="F:hydrolase activity"/>
    <property type="evidence" value="ECO:0007669"/>
    <property type="project" value="UniProtKB-ARBA"/>
</dbReference>
<reference evidence="3" key="1">
    <citation type="submission" date="2014-11" db="EMBL/GenBank/DDBJ databases">
        <title>Genome sequencing of Roseivirga sp. D-25.</title>
        <authorList>
            <person name="Selvaratnam C."/>
            <person name="Thevarajoo S."/>
            <person name="Goh K.M."/>
            <person name="Eee R."/>
            <person name="Chan K.-G."/>
            <person name="Chong C.S."/>
        </authorList>
    </citation>
    <scope>NUCLEOTIDE SEQUENCE [LARGE SCALE GENOMIC DNA]</scope>
    <source>
        <strain evidence="3">D-25</strain>
    </source>
</reference>
<dbReference type="Gene3D" id="3.40.720.10">
    <property type="entry name" value="Alkaline Phosphatase, subunit A"/>
    <property type="match status" value="1"/>
</dbReference>
<feature type="chain" id="PRO_5005580291" evidence="1">
    <location>
        <begin position="21"/>
        <end position="407"/>
    </location>
</feature>
<dbReference type="PATRIC" id="fig|1566026.4.peg.1243"/>
<dbReference type="PROSITE" id="PS51257">
    <property type="entry name" value="PROKAR_LIPOPROTEIN"/>
    <property type="match status" value="1"/>
</dbReference>
<evidence type="ECO:0000256" key="1">
    <source>
        <dbReference type="SAM" id="SignalP"/>
    </source>
</evidence>
<dbReference type="EMBL" id="JSVA01000017">
    <property type="protein sequence ID" value="KOF01975.1"/>
    <property type="molecule type" value="Genomic_DNA"/>
</dbReference>
<dbReference type="InterPro" id="IPR002591">
    <property type="entry name" value="Phosphodiest/P_Trfase"/>
</dbReference>
<feature type="signal peptide" evidence="1">
    <location>
        <begin position="1"/>
        <end position="20"/>
    </location>
</feature>
<dbReference type="PANTHER" id="PTHR10151">
    <property type="entry name" value="ECTONUCLEOTIDE PYROPHOSPHATASE/PHOSPHODIESTERASE"/>
    <property type="match status" value="1"/>
</dbReference>
<dbReference type="Proteomes" id="UP000036908">
    <property type="component" value="Unassembled WGS sequence"/>
</dbReference>
<accession>A0A0L8AIH9</accession>